<dbReference type="AlphaFoldDB" id="A0AAW8ALT4"/>
<accession>A0AAW8ALT4</accession>
<comment type="caution">
    <text evidence="1">The sequence shown here is derived from an EMBL/GenBank/DDBJ whole genome shotgun (WGS) entry which is preliminary data.</text>
</comment>
<evidence type="ECO:0000313" key="1">
    <source>
        <dbReference type="EMBL" id="MDP0972121.1"/>
    </source>
</evidence>
<proteinExistence type="predicted"/>
<gene>
    <name evidence="1" type="ORF">Q6294_34915</name>
</gene>
<feature type="non-terminal residue" evidence="1">
    <location>
        <position position="67"/>
    </location>
</feature>
<dbReference type="EMBL" id="JAUUIA010001712">
    <property type="protein sequence ID" value="MDP0972121.1"/>
    <property type="molecule type" value="Genomic_DNA"/>
</dbReference>
<feature type="non-terminal residue" evidence="1">
    <location>
        <position position="1"/>
    </location>
</feature>
<evidence type="ECO:0000313" key="2">
    <source>
        <dbReference type="Proteomes" id="UP001244490"/>
    </source>
</evidence>
<protein>
    <submittedName>
        <fullName evidence="1">Uncharacterized protein</fullName>
    </submittedName>
</protein>
<name>A0AAW8ALT4_KLEPN</name>
<dbReference type="Proteomes" id="UP001244490">
    <property type="component" value="Unassembled WGS sequence"/>
</dbReference>
<dbReference type="RefSeq" id="WP_305203022.1">
    <property type="nucleotide sequence ID" value="NZ_JAUUIA010001712.1"/>
</dbReference>
<sequence>WWVPCRLYAGYGVATTRHTGGSLAGAMPGGATLARAYGSSALVGPVPFVCRVWRSHHPAYRRLPGWG</sequence>
<organism evidence="1 2">
    <name type="scientific">Klebsiella pneumoniae</name>
    <dbReference type="NCBI Taxonomy" id="573"/>
    <lineage>
        <taxon>Bacteria</taxon>
        <taxon>Pseudomonadati</taxon>
        <taxon>Pseudomonadota</taxon>
        <taxon>Gammaproteobacteria</taxon>
        <taxon>Enterobacterales</taxon>
        <taxon>Enterobacteriaceae</taxon>
        <taxon>Klebsiella/Raoultella group</taxon>
        <taxon>Klebsiella</taxon>
        <taxon>Klebsiella pneumoniae complex</taxon>
    </lineage>
</organism>
<reference evidence="1" key="1">
    <citation type="submission" date="2023-07" db="EMBL/GenBank/DDBJ databases">
        <authorList>
            <person name="Peng Z."/>
        </authorList>
    </citation>
    <scope>NUCLEOTIDE SEQUENCE</scope>
    <source>
        <strain evidence="1">KP219</strain>
    </source>
</reference>